<dbReference type="EMBL" id="CP002391">
    <property type="protein sequence ID" value="EEQ65390.1"/>
    <property type="molecule type" value="Genomic_DNA"/>
</dbReference>
<reference evidence="1 2" key="1">
    <citation type="submission" date="2010-12" db="EMBL/GenBank/DDBJ databases">
        <title>The Genome Sequence of Lactobacillus paracasei subsp. paracasei strain 8700:2.</title>
        <authorList>
            <consortium name="The Broad Institute Genome Sequencing Platform"/>
            <person name="Ward D."/>
            <person name="Earl A."/>
            <person name="Feldgarden M."/>
            <person name="Young S.K."/>
            <person name="Gargeya S."/>
            <person name="Zeng Q."/>
            <person name="Alvarado L."/>
            <person name="Berlin A."/>
            <person name="Bochicchio J."/>
            <person name="Chapman S.B."/>
            <person name="Chen Z."/>
            <person name="Freedman E."/>
            <person name="Gellesch M."/>
            <person name="Goldberg J."/>
            <person name="Griggs A."/>
            <person name="Gujja S."/>
            <person name="Heilman E."/>
            <person name="Heiman D."/>
            <person name="Howarth C."/>
            <person name="Mehta T."/>
            <person name="Neiman D."/>
            <person name="Pearson M."/>
            <person name="Roberts A."/>
            <person name="Saif S."/>
            <person name="Shea T."/>
            <person name="Shenoy N."/>
            <person name="Sisk P."/>
            <person name="Stolte C."/>
            <person name="Sykes S."/>
            <person name="White J."/>
            <person name="Yandava C."/>
            <person name="Saulnier D."/>
            <person name="Haas B."/>
            <person name="Nusbaum C."/>
            <person name="Birren B."/>
        </authorList>
    </citation>
    <scope>NUCLEOTIDE SEQUENCE [LARGE SCALE GENOMIC DNA]</scope>
    <source>
        <strain evidence="1 2">8700:2</strain>
    </source>
</reference>
<gene>
    <name evidence="1" type="ORF">LBPG_00839</name>
</gene>
<dbReference type="Proteomes" id="UP000015927">
    <property type="component" value="Chromosome"/>
</dbReference>
<protein>
    <submittedName>
        <fullName evidence="1">Uncharacterized protein</fullName>
    </submittedName>
</protein>
<name>A0A826HWZ2_LACPA</name>
<accession>A0A826HWZ2</accession>
<dbReference type="KEGG" id="lpi:LBPG_00839"/>
<dbReference type="AlphaFoldDB" id="A0A826HWZ2"/>
<evidence type="ECO:0000313" key="2">
    <source>
        <dbReference type="Proteomes" id="UP000015927"/>
    </source>
</evidence>
<evidence type="ECO:0000313" key="1">
    <source>
        <dbReference type="EMBL" id="EEQ65390.1"/>
    </source>
</evidence>
<sequence>MEQTAIGGKTMNEPHSVSTIQIIKFDHGKISIVKAGSKAKDIDEYVLALMALKARMENKNG</sequence>
<proteinExistence type="predicted"/>
<organism evidence="1 2">
    <name type="scientific">Lacticaseibacillus paracasei subsp. paracasei 8700:2</name>
    <dbReference type="NCBI Taxonomy" id="537973"/>
    <lineage>
        <taxon>Bacteria</taxon>
        <taxon>Bacillati</taxon>
        <taxon>Bacillota</taxon>
        <taxon>Bacilli</taxon>
        <taxon>Lactobacillales</taxon>
        <taxon>Lactobacillaceae</taxon>
        <taxon>Lacticaseibacillus</taxon>
    </lineage>
</organism>